<dbReference type="Proteomes" id="UP001444625">
    <property type="component" value="Unassembled WGS sequence"/>
</dbReference>
<reference evidence="2 3" key="1">
    <citation type="submission" date="2024-05" db="EMBL/GenBank/DDBJ databases">
        <authorList>
            <person name="Haq I."/>
            <person name="Ullah Z."/>
            <person name="Ahmad R."/>
            <person name="Li M."/>
            <person name="Tong Y."/>
        </authorList>
    </citation>
    <scope>NUCLEOTIDE SEQUENCE [LARGE SCALE GENOMIC DNA]</scope>
    <source>
        <strain evidence="2 3">16A2E</strain>
    </source>
</reference>
<dbReference type="RefSeq" id="WP_345826499.1">
    <property type="nucleotide sequence ID" value="NZ_JBDIML010000009.1"/>
</dbReference>
<feature type="domain" description="N-acetyltransferase" evidence="1">
    <location>
        <begin position="1"/>
        <end position="164"/>
    </location>
</feature>
<dbReference type="Pfam" id="PF00583">
    <property type="entry name" value="Acetyltransf_1"/>
    <property type="match status" value="1"/>
</dbReference>
<keyword evidence="3" id="KW-1185">Reference proteome</keyword>
<comment type="caution">
    <text evidence="2">The sequence shown here is derived from an EMBL/GenBank/DDBJ whole genome shotgun (WGS) entry which is preliminary data.</text>
</comment>
<sequence length="164" mass="18808">MKIRLIKPSDAKEFLDLCKHVEKSGFMLYEAGERTTTVEQQVKAIEGILAQKKSTVFVAEAEEGLVGYLMIIGGTLKRIQHKAYLVLGVDENYRGQGVATRLFHQAFTWAKEKEITRLELTVMKHNTKAFNLYRKMGFIIEGEKVNSLMIEGEPVNEYYLYKLL</sequence>
<evidence type="ECO:0000313" key="2">
    <source>
        <dbReference type="EMBL" id="MEN2769000.1"/>
    </source>
</evidence>
<accession>A0ABU9XLT1</accession>
<dbReference type="InterPro" id="IPR016181">
    <property type="entry name" value="Acyl_CoA_acyltransferase"/>
</dbReference>
<dbReference type="CDD" id="cd04301">
    <property type="entry name" value="NAT_SF"/>
    <property type="match status" value="1"/>
</dbReference>
<evidence type="ECO:0000313" key="3">
    <source>
        <dbReference type="Proteomes" id="UP001444625"/>
    </source>
</evidence>
<organism evidence="2 3">
    <name type="scientific">Ornithinibacillus xuwenensis</name>
    <dbReference type="NCBI Taxonomy" id="3144668"/>
    <lineage>
        <taxon>Bacteria</taxon>
        <taxon>Bacillati</taxon>
        <taxon>Bacillota</taxon>
        <taxon>Bacilli</taxon>
        <taxon>Bacillales</taxon>
        <taxon>Bacillaceae</taxon>
        <taxon>Ornithinibacillus</taxon>
    </lineage>
</organism>
<name>A0ABU9XLT1_9BACI</name>
<proteinExistence type="predicted"/>
<dbReference type="PANTHER" id="PTHR43072">
    <property type="entry name" value="N-ACETYLTRANSFERASE"/>
    <property type="match status" value="1"/>
</dbReference>
<protein>
    <submittedName>
        <fullName evidence="2">GNAT family N-acetyltransferase</fullName>
    </submittedName>
</protein>
<gene>
    <name evidence="2" type="ORF">ABC228_17645</name>
</gene>
<dbReference type="PROSITE" id="PS51186">
    <property type="entry name" value="GNAT"/>
    <property type="match status" value="1"/>
</dbReference>
<dbReference type="SUPFAM" id="SSF55729">
    <property type="entry name" value="Acyl-CoA N-acyltransferases (Nat)"/>
    <property type="match status" value="1"/>
</dbReference>
<dbReference type="InterPro" id="IPR000182">
    <property type="entry name" value="GNAT_dom"/>
</dbReference>
<dbReference type="EMBL" id="JBDIML010000009">
    <property type="protein sequence ID" value="MEN2769000.1"/>
    <property type="molecule type" value="Genomic_DNA"/>
</dbReference>
<evidence type="ECO:0000259" key="1">
    <source>
        <dbReference type="PROSITE" id="PS51186"/>
    </source>
</evidence>
<dbReference type="Gene3D" id="3.40.630.30">
    <property type="match status" value="1"/>
</dbReference>